<evidence type="ECO:0000259" key="1">
    <source>
        <dbReference type="Pfam" id="PF05678"/>
    </source>
</evidence>
<reference evidence="2 3" key="1">
    <citation type="submission" date="2024-04" db="EMBL/GenBank/DDBJ databases">
        <title>The reference genome of an endangered Asteraceae, Deinandra increscens subsp. villosa, native to the Central Coast of California.</title>
        <authorList>
            <person name="Guilliams M."/>
            <person name="Hasenstab-Lehman K."/>
            <person name="Meyer R."/>
            <person name="Mcevoy S."/>
        </authorList>
    </citation>
    <scope>NUCLEOTIDE SEQUENCE [LARGE SCALE GENOMIC DNA]</scope>
    <source>
        <tissue evidence="2">Leaf</tissue>
    </source>
</reference>
<dbReference type="AlphaFoldDB" id="A0AAP0CT95"/>
<gene>
    <name evidence="2" type="ORF">SSX86_020724</name>
</gene>
<dbReference type="InterPro" id="IPR039607">
    <property type="entry name" value="VQ_8/17/18/20/21/25"/>
</dbReference>
<dbReference type="Proteomes" id="UP001408789">
    <property type="component" value="Unassembled WGS sequence"/>
</dbReference>
<dbReference type="EMBL" id="JBCNJP010000020">
    <property type="protein sequence ID" value="KAK9060020.1"/>
    <property type="molecule type" value="Genomic_DNA"/>
</dbReference>
<dbReference type="PANTHER" id="PTHR33143">
    <property type="entry name" value="F16F4.1 PROTEIN-RELATED"/>
    <property type="match status" value="1"/>
</dbReference>
<name>A0AAP0CT95_9ASTR</name>
<sequence>MSPKKLLNGPKPNPLKLNQQSHTVFKQQEIRKPVIIYTRSPKVIHTKPHDFMALVQKLTGHSAGSKKQKQKKTLEAADRLYDLNHDDDDDNNYGADHIPLFTPNNNNTSDYLFSPQRLLRLSDMLSSSSPNKSTTSLSPGSLVDFMNRLPEY</sequence>
<dbReference type="InterPro" id="IPR008889">
    <property type="entry name" value="VQ"/>
</dbReference>
<dbReference type="PANTHER" id="PTHR33143:SF76">
    <property type="entry name" value="VQ MOTIF-CONTAINING PROTEIN 8, CHLOROPLASTIC"/>
    <property type="match status" value="1"/>
</dbReference>
<feature type="domain" description="VQ" evidence="1">
    <location>
        <begin position="40"/>
        <end position="63"/>
    </location>
</feature>
<keyword evidence="3" id="KW-1185">Reference proteome</keyword>
<dbReference type="Pfam" id="PF05678">
    <property type="entry name" value="VQ"/>
    <property type="match status" value="1"/>
</dbReference>
<accession>A0AAP0CT95</accession>
<evidence type="ECO:0000313" key="3">
    <source>
        <dbReference type="Proteomes" id="UP001408789"/>
    </source>
</evidence>
<comment type="caution">
    <text evidence="2">The sequence shown here is derived from an EMBL/GenBank/DDBJ whole genome shotgun (WGS) entry which is preliminary data.</text>
</comment>
<protein>
    <recommendedName>
        <fullName evidence="1">VQ domain-containing protein</fullName>
    </recommendedName>
</protein>
<evidence type="ECO:0000313" key="2">
    <source>
        <dbReference type="EMBL" id="KAK9060020.1"/>
    </source>
</evidence>
<proteinExistence type="predicted"/>
<dbReference type="GO" id="GO:0005634">
    <property type="term" value="C:nucleus"/>
    <property type="evidence" value="ECO:0007669"/>
    <property type="project" value="TreeGrafter"/>
</dbReference>
<organism evidence="2 3">
    <name type="scientific">Deinandra increscens subsp. villosa</name>
    <dbReference type="NCBI Taxonomy" id="3103831"/>
    <lineage>
        <taxon>Eukaryota</taxon>
        <taxon>Viridiplantae</taxon>
        <taxon>Streptophyta</taxon>
        <taxon>Embryophyta</taxon>
        <taxon>Tracheophyta</taxon>
        <taxon>Spermatophyta</taxon>
        <taxon>Magnoliopsida</taxon>
        <taxon>eudicotyledons</taxon>
        <taxon>Gunneridae</taxon>
        <taxon>Pentapetalae</taxon>
        <taxon>asterids</taxon>
        <taxon>campanulids</taxon>
        <taxon>Asterales</taxon>
        <taxon>Asteraceae</taxon>
        <taxon>Asteroideae</taxon>
        <taxon>Heliantheae alliance</taxon>
        <taxon>Madieae</taxon>
        <taxon>Madiinae</taxon>
        <taxon>Deinandra</taxon>
    </lineage>
</organism>